<dbReference type="Proteomes" id="UP000265520">
    <property type="component" value="Unassembled WGS sequence"/>
</dbReference>
<sequence>MSSKEVRKSLGEQAE</sequence>
<keyword evidence="2" id="KW-1185">Reference proteome</keyword>
<evidence type="ECO:0000313" key="2">
    <source>
        <dbReference type="Proteomes" id="UP000265520"/>
    </source>
</evidence>
<dbReference type="EMBL" id="LXQA011457490">
    <property type="protein sequence ID" value="MCI97889.1"/>
    <property type="molecule type" value="Genomic_DNA"/>
</dbReference>
<protein>
    <submittedName>
        <fullName evidence="1">Uncharacterized protein</fullName>
    </submittedName>
</protein>
<organism evidence="1 2">
    <name type="scientific">Trifolium medium</name>
    <dbReference type="NCBI Taxonomy" id="97028"/>
    <lineage>
        <taxon>Eukaryota</taxon>
        <taxon>Viridiplantae</taxon>
        <taxon>Streptophyta</taxon>
        <taxon>Embryophyta</taxon>
        <taxon>Tracheophyta</taxon>
        <taxon>Spermatophyta</taxon>
        <taxon>Magnoliopsida</taxon>
        <taxon>eudicotyledons</taxon>
        <taxon>Gunneridae</taxon>
        <taxon>Pentapetalae</taxon>
        <taxon>rosids</taxon>
        <taxon>fabids</taxon>
        <taxon>Fabales</taxon>
        <taxon>Fabaceae</taxon>
        <taxon>Papilionoideae</taxon>
        <taxon>50 kb inversion clade</taxon>
        <taxon>NPAAA clade</taxon>
        <taxon>Hologalegina</taxon>
        <taxon>IRL clade</taxon>
        <taxon>Trifolieae</taxon>
        <taxon>Trifolium</taxon>
    </lineage>
</organism>
<name>A0A392WE04_9FABA</name>
<reference evidence="1 2" key="1">
    <citation type="journal article" date="2018" name="Front. Plant Sci.">
        <title>Red Clover (Trifolium pratense) and Zigzag Clover (T. medium) - A Picture of Genomic Similarities and Differences.</title>
        <authorList>
            <person name="Dluhosova J."/>
            <person name="Istvanek J."/>
            <person name="Nedelnik J."/>
            <person name="Repkova J."/>
        </authorList>
    </citation>
    <scope>NUCLEOTIDE SEQUENCE [LARGE SCALE GENOMIC DNA]</scope>
    <source>
        <strain evidence="2">cv. 10/8</strain>
        <tissue evidence="1">Leaf</tissue>
    </source>
</reference>
<evidence type="ECO:0000313" key="1">
    <source>
        <dbReference type="EMBL" id="MCI97889.1"/>
    </source>
</evidence>
<feature type="non-terminal residue" evidence="1">
    <location>
        <position position="15"/>
    </location>
</feature>
<comment type="caution">
    <text evidence="1">The sequence shown here is derived from an EMBL/GenBank/DDBJ whole genome shotgun (WGS) entry which is preliminary data.</text>
</comment>
<proteinExistence type="predicted"/>
<accession>A0A392WE04</accession>